<comment type="caution">
    <text evidence="2">The sequence shown here is derived from an EMBL/GenBank/DDBJ whole genome shotgun (WGS) entry which is preliminary data.</text>
</comment>
<accession>A0A8S2QYS6</accession>
<evidence type="ECO:0000313" key="2">
    <source>
        <dbReference type="EMBL" id="CAF4130432.1"/>
    </source>
</evidence>
<proteinExistence type="predicted"/>
<sequence>HATLIIVRDTYSTSNIRQEISKQLHFLKRDCERTFEKKHVKKELCWKHTILLVLDVKKNLNVDAKYNDWLNPNFEHVFQVDNDSGKDDQGNVENRTDVTVEDPLSLNFEQYPNYVRVSMPRTLISYIFADSNNINNAHYQELLSIIMNYLMEKDLKNDTKQRVLETCLKWTLRTAYATRIKSLFTGSENNMSSRINFMFPLQSGTNIQEQISTRSQTQRLIHSTTDLYNIDTIIPLHTSTKTTTIHRSTDNVHDVQSLLPPTSTLSHSTSNTASMRTLSTDSKYDITEEFDFERKQKKLDREQVLFRNRYYSKFLLAKLQFSISNRVYQKLHLLCNEYNTRPPPIRTIKELLSLYEHKIPIITTEHGAYLHVRHAVIMLTYGHLDILDSICKSGSRTLHFRLCEDGTWIGKRLNILVSSLGWVDAGLKAQSASSLIPLAIVKIPNEDRLNLDNYEFVADPRVTAATTTIHDEEEEDLSIRRGGLRNHSKRTKQAAFRPTTTNNYLDDVNHLPTKPKTGRKTTKTKLPAIDRETMFSRWSAYDKTRGARTLKEHYEQVVLAYPKFGYIQKPLYGKHFDYEDIVVDILHMKLRICDQMLKHAIKIACDVTTTNATQKDALQQLQNAFTFFTAFNTKQHVSNLSI</sequence>
<name>A0A8S2QYS6_9BILA</name>
<dbReference type="Proteomes" id="UP000682733">
    <property type="component" value="Unassembled WGS sequence"/>
</dbReference>
<gene>
    <name evidence="1" type="ORF">OVA965_LOCUS29414</name>
    <name evidence="2" type="ORF">TMI583_LOCUS30187</name>
</gene>
<evidence type="ECO:0000313" key="3">
    <source>
        <dbReference type="Proteomes" id="UP000682733"/>
    </source>
</evidence>
<evidence type="ECO:0000313" key="1">
    <source>
        <dbReference type="EMBL" id="CAF1320524.1"/>
    </source>
</evidence>
<organism evidence="2 3">
    <name type="scientific">Didymodactylos carnosus</name>
    <dbReference type="NCBI Taxonomy" id="1234261"/>
    <lineage>
        <taxon>Eukaryota</taxon>
        <taxon>Metazoa</taxon>
        <taxon>Spiralia</taxon>
        <taxon>Gnathifera</taxon>
        <taxon>Rotifera</taxon>
        <taxon>Eurotatoria</taxon>
        <taxon>Bdelloidea</taxon>
        <taxon>Philodinida</taxon>
        <taxon>Philodinidae</taxon>
        <taxon>Didymodactylos</taxon>
    </lineage>
</organism>
<dbReference type="AlphaFoldDB" id="A0A8S2QYS6"/>
<dbReference type="EMBL" id="CAJOBA010042296">
    <property type="protein sequence ID" value="CAF4130432.1"/>
    <property type="molecule type" value="Genomic_DNA"/>
</dbReference>
<dbReference type="EMBL" id="CAJNOK010020692">
    <property type="protein sequence ID" value="CAF1320524.1"/>
    <property type="molecule type" value="Genomic_DNA"/>
</dbReference>
<protein>
    <submittedName>
        <fullName evidence="2">Uncharacterized protein</fullName>
    </submittedName>
</protein>
<reference evidence="2" key="1">
    <citation type="submission" date="2021-02" db="EMBL/GenBank/DDBJ databases">
        <authorList>
            <person name="Nowell W R."/>
        </authorList>
    </citation>
    <scope>NUCLEOTIDE SEQUENCE</scope>
</reference>
<dbReference type="Proteomes" id="UP000677228">
    <property type="component" value="Unassembled WGS sequence"/>
</dbReference>
<feature type="non-terminal residue" evidence="2">
    <location>
        <position position="1"/>
    </location>
</feature>